<reference evidence="2 3" key="1">
    <citation type="submission" date="2016-04" db="EMBL/GenBank/DDBJ databases">
        <title>Draft genome sequence of Janthinobacterium psychrotolerans sp. nov., isolated from freshwater sediments in Denmark.</title>
        <authorList>
            <person name="Gong X."/>
            <person name="Skrivergaard S."/>
            <person name="Korsgaard B.S."/>
            <person name="Schreiber L."/>
            <person name="Marshall I.P."/>
            <person name="Finster K."/>
            <person name="Schramm A."/>
        </authorList>
    </citation>
    <scope>NUCLEOTIDE SEQUENCE [LARGE SCALE GENOMIC DNA]</scope>
    <source>
        <strain evidence="2 3">S3-2</strain>
    </source>
</reference>
<evidence type="ECO:0008006" key="4">
    <source>
        <dbReference type="Google" id="ProtNLM"/>
    </source>
</evidence>
<keyword evidence="3" id="KW-1185">Reference proteome</keyword>
<evidence type="ECO:0000256" key="1">
    <source>
        <dbReference type="SAM" id="SignalP"/>
    </source>
</evidence>
<dbReference type="EMBL" id="LOCQ01000051">
    <property type="protein sequence ID" value="OBV39865.1"/>
    <property type="molecule type" value="Genomic_DNA"/>
</dbReference>
<gene>
    <name evidence="2" type="ORF">ASR47_101287</name>
</gene>
<protein>
    <recommendedName>
        <fullName evidence="4">Cobalt/nickel transport protein</fullName>
    </recommendedName>
</protein>
<dbReference type="AlphaFoldDB" id="A0A1A7C536"/>
<dbReference type="OrthoDB" id="8911471at2"/>
<evidence type="ECO:0000313" key="3">
    <source>
        <dbReference type="Proteomes" id="UP000092713"/>
    </source>
</evidence>
<dbReference type="InterPro" id="IPR019613">
    <property type="entry name" value="DUF4198"/>
</dbReference>
<feature type="chain" id="PRO_5008355704" description="Cobalt/nickel transport protein" evidence="1">
    <location>
        <begin position="29"/>
        <end position="248"/>
    </location>
</feature>
<dbReference type="Pfam" id="PF10670">
    <property type="entry name" value="DUF4198"/>
    <property type="match status" value="1"/>
</dbReference>
<keyword evidence="1" id="KW-0732">Signal</keyword>
<comment type="caution">
    <text evidence="2">The sequence shown here is derived from an EMBL/GenBank/DDBJ whole genome shotgun (WGS) entry which is preliminary data.</text>
</comment>
<dbReference type="PATRIC" id="fig|1747903.4.peg.3482"/>
<name>A0A1A7C536_9BURK</name>
<sequence length="248" mass="26175">MTITSIARLSALATALISGSLLSGTAGAHQIWLEQNGQAASIYFGEFGDNLREASPGLLDKFTLKNVSWIAAGAKKPLQASKTAGAFVLNGKVAPGETIIAEENSYPGWESKKDGKVLFSIWTPAARIVADHSAQAPALTLDLLPTGTPGQFKVTYQGKPLAKAKVGAVVQSGWMREAYSDEQGLVSFPLPWQGGYVLEVHHEDKTGGERDGKKYDHASYVTTLSLVQPQGVAPLPAPAPVAPSKDHG</sequence>
<dbReference type="Proteomes" id="UP000092713">
    <property type="component" value="Unassembled WGS sequence"/>
</dbReference>
<proteinExistence type="predicted"/>
<accession>A0A1A7C536</accession>
<evidence type="ECO:0000313" key="2">
    <source>
        <dbReference type="EMBL" id="OBV39865.1"/>
    </source>
</evidence>
<organism evidence="2 3">
    <name type="scientific">Janthinobacterium psychrotolerans</name>
    <dbReference type="NCBI Taxonomy" id="1747903"/>
    <lineage>
        <taxon>Bacteria</taxon>
        <taxon>Pseudomonadati</taxon>
        <taxon>Pseudomonadota</taxon>
        <taxon>Betaproteobacteria</taxon>
        <taxon>Burkholderiales</taxon>
        <taxon>Oxalobacteraceae</taxon>
        <taxon>Janthinobacterium</taxon>
    </lineage>
</organism>
<dbReference type="STRING" id="1747903.ASR47_101287"/>
<dbReference type="RefSeq" id="WP_065307513.1">
    <property type="nucleotide sequence ID" value="NZ_LOCQ01000051.1"/>
</dbReference>
<feature type="signal peptide" evidence="1">
    <location>
        <begin position="1"/>
        <end position="28"/>
    </location>
</feature>